<accession>A0ABS8T5Z8</accession>
<feature type="domain" description="Amino acid transporter transmembrane" evidence="9">
    <location>
        <begin position="142"/>
        <end position="282"/>
    </location>
</feature>
<keyword evidence="11" id="KW-1185">Reference proteome</keyword>
<evidence type="ECO:0000256" key="7">
    <source>
        <dbReference type="SAM" id="MobiDB-lite"/>
    </source>
</evidence>
<evidence type="ECO:0000256" key="6">
    <source>
        <dbReference type="ARBA" id="ARBA00023136"/>
    </source>
</evidence>
<keyword evidence="5 8" id="KW-1133">Transmembrane helix</keyword>
<name>A0ABS8T5Z8_DATST</name>
<reference evidence="10 11" key="1">
    <citation type="journal article" date="2021" name="BMC Genomics">
        <title>Datura genome reveals duplications of psychoactive alkaloid biosynthetic genes and high mutation rate following tissue culture.</title>
        <authorList>
            <person name="Rajewski A."/>
            <person name="Carter-House D."/>
            <person name="Stajich J."/>
            <person name="Litt A."/>
        </authorList>
    </citation>
    <scope>NUCLEOTIDE SEQUENCE [LARGE SCALE GENOMIC DNA]</scope>
    <source>
        <strain evidence="10">AR-01</strain>
    </source>
</reference>
<keyword evidence="2" id="KW-0813">Transport</keyword>
<keyword evidence="3 8" id="KW-0812">Transmembrane</keyword>
<dbReference type="PANTHER" id="PTHR48017">
    <property type="entry name" value="OS05G0424000 PROTEIN-RELATED"/>
    <property type="match status" value="1"/>
</dbReference>
<keyword evidence="4" id="KW-0029">Amino-acid transport</keyword>
<evidence type="ECO:0000259" key="9">
    <source>
        <dbReference type="Pfam" id="PF01490"/>
    </source>
</evidence>
<organism evidence="10 11">
    <name type="scientific">Datura stramonium</name>
    <name type="common">Jimsonweed</name>
    <name type="synonym">Common thornapple</name>
    <dbReference type="NCBI Taxonomy" id="4076"/>
    <lineage>
        <taxon>Eukaryota</taxon>
        <taxon>Viridiplantae</taxon>
        <taxon>Streptophyta</taxon>
        <taxon>Embryophyta</taxon>
        <taxon>Tracheophyta</taxon>
        <taxon>Spermatophyta</taxon>
        <taxon>Magnoliopsida</taxon>
        <taxon>eudicotyledons</taxon>
        <taxon>Gunneridae</taxon>
        <taxon>Pentapetalae</taxon>
        <taxon>asterids</taxon>
        <taxon>lamiids</taxon>
        <taxon>Solanales</taxon>
        <taxon>Solanaceae</taxon>
        <taxon>Solanoideae</taxon>
        <taxon>Datureae</taxon>
        <taxon>Datura</taxon>
    </lineage>
</organism>
<evidence type="ECO:0000256" key="4">
    <source>
        <dbReference type="ARBA" id="ARBA00022970"/>
    </source>
</evidence>
<evidence type="ECO:0000313" key="10">
    <source>
        <dbReference type="EMBL" id="MCD7466276.1"/>
    </source>
</evidence>
<protein>
    <recommendedName>
        <fullName evidence="9">Amino acid transporter transmembrane domain-containing protein</fullName>
    </recommendedName>
</protein>
<dbReference type="Proteomes" id="UP000823775">
    <property type="component" value="Unassembled WGS sequence"/>
</dbReference>
<feature type="transmembrane region" description="Helical" evidence="8">
    <location>
        <begin position="186"/>
        <end position="206"/>
    </location>
</feature>
<evidence type="ECO:0000256" key="5">
    <source>
        <dbReference type="ARBA" id="ARBA00022989"/>
    </source>
</evidence>
<dbReference type="Pfam" id="PF01490">
    <property type="entry name" value="Aa_trans"/>
    <property type="match status" value="2"/>
</dbReference>
<feature type="transmembrane region" description="Helical" evidence="8">
    <location>
        <begin position="30"/>
        <end position="53"/>
    </location>
</feature>
<comment type="caution">
    <text evidence="10">The sequence shown here is derived from an EMBL/GenBank/DDBJ whole genome shotgun (WGS) entry which is preliminary data.</text>
</comment>
<feature type="compositionally biased region" description="Pro residues" evidence="7">
    <location>
        <begin position="1"/>
        <end position="11"/>
    </location>
</feature>
<gene>
    <name evidence="10" type="ORF">HAX54_002834</name>
</gene>
<evidence type="ECO:0000256" key="2">
    <source>
        <dbReference type="ARBA" id="ARBA00022448"/>
    </source>
</evidence>
<feature type="transmembrane region" description="Helical" evidence="8">
    <location>
        <begin position="148"/>
        <end position="170"/>
    </location>
</feature>
<feature type="transmembrane region" description="Helical" evidence="8">
    <location>
        <begin position="227"/>
        <end position="243"/>
    </location>
</feature>
<evidence type="ECO:0000313" key="11">
    <source>
        <dbReference type="Proteomes" id="UP000823775"/>
    </source>
</evidence>
<dbReference type="InterPro" id="IPR013057">
    <property type="entry name" value="AA_transpt_TM"/>
</dbReference>
<proteinExistence type="predicted"/>
<evidence type="ECO:0000256" key="1">
    <source>
        <dbReference type="ARBA" id="ARBA00004370"/>
    </source>
</evidence>
<feature type="compositionally biased region" description="Basic and acidic residues" evidence="7">
    <location>
        <begin position="13"/>
        <end position="23"/>
    </location>
</feature>
<sequence length="289" mass="32922">MVSSSPPPAPKEVPSDEKWAEDGPPREAKWWYSTFHTVTAMVGAGVLSLPYAMAYLGWGPGMRGIDLIMVHNLNTMWQMITPAECVPAAAIMSLSYSTIAWWVVGKGRVPNVSYAYKKTSPVDYMFRCLQRYNSINPREAIQSTNGGAVWAYFVNALCYFPVAFIGYWAFGQDVDDNVLVGLERPYWLIAAANLMVVYAMPVFDLMEQKLVKTPEFSTWSTAEIHRLQLLPFTLFLGVTFPFFGDLLGFFWRFGFAPTSYFLPSIMWLKIKKPRRFSTSWHAYLLEYSL</sequence>
<dbReference type="EMBL" id="JACEIK010001127">
    <property type="protein sequence ID" value="MCD7466276.1"/>
    <property type="molecule type" value="Genomic_DNA"/>
</dbReference>
<evidence type="ECO:0000256" key="8">
    <source>
        <dbReference type="SAM" id="Phobius"/>
    </source>
</evidence>
<keyword evidence="6 8" id="KW-0472">Membrane</keyword>
<evidence type="ECO:0000256" key="3">
    <source>
        <dbReference type="ARBA" id="ARBA00022692"/>
    </source>
</evidence>
<feature type="domain" description="Amino acid transporter transmembrane" evidence="9">
    <location>
        <begin position="27"/>
        <end position="100"/>
    </location>
</feature>
<comment type="subcellular location">
    <subcellularLocation>
        <location evidence="1">Membrane</location>
    </subcellularLocation>
</comment>
<feature type="region of interest" description="Disordered" evidence="7">
    <location>
        <begin position="1"/>
        <end position="23"/>
    </location>
</feature>